<evidence type="ECO:0000313" key="4">
    <source>
        <dbReference type="Proteomes" id="UP000614334"/>
    </source>
</evidence>
<keyword evidence="1" id="KW-0812">Transmembrane</keyword>
<feature type="transmembrane region" description="Helical" evidence="1">
    <location>
        <begin position="371"/>
        <end position="390"/>
    </location>
</feature>
<keyword evidence="2" id="KW-0732">Signal</keyword>
<feature type="signal peptide" evidence="2">
    <location>
        <begin position="1"/>
        <end position="21"/>
    </location>
</feature>
<dbReference type="GO" id="GO:0006629">
    <property type="term" value="P:lipid metabolic process"/>
    <property type="evidence" value="ECO:0007669"/>
    <property type="project" value="InterPro"/>
</dbReference>
<keyword evidence="1" id="KW-1133">Transmembrane helix</keyword>
<evidence type="ECO:0000256" key="2">
    <source>
        <dbReference type="SAM" id="SignalP"/>
    </source>
</evidence>
<dbReference type="Proteomes" id="UP000614334">
    <property type="component" value="Unassembled WGS sequence"/>
</dbReference>
<evidence type="ECO:0000256" key="1">
    <source>
        <dbReference type="SAM" id="Phobius"/>
    </source>
</evidence>
<dbReference type="PANTHER" id="PTHR13593">
    <property type="match status" value="1"/>
</dbReference>
<dbReference type="Pfam" id="PF26146">
    <property type="entry name" value="PI-PLC_X"/>
    <property type="match status" value="1"/>
</dbReference>
<proteinExistence type="predicted"/>
<feature type="chain" id="PRO_5034638378" evidence="2">
    <location>
        <begin position="22"/>
        <end position="391"/>
    </location>
</feature>
<comment type="caution">
    <text evidence="3">The sequence shown here is derived from an EMBL/GenBank/DDBJ whole genome shotgun (WGS) entry which is preliminary data.</text>
</comment>
<dbReference type="InterPro" id="IPR051057">
    <property type="entry name" value="PI-PLC_domain"/>
</dbReference>
<organism evidence="3 4">
    <name type="scientific">Rhizoctonia solani</name>
    <dbReference type="NCBI Taxonomy" id="456999"/>
    <lineage>
        <taxon>Eukaryota</taxon>
        <taxon>Fungi</taxon>
        <taxon>Dikarya</taxon>
        <taxon>Basidiomycota</taxon>
        <taxon>Agaricomycotina</taxon>
        <taxon>Agaricomycetes</taxon>
        <taxon>Cantharellales</taxon>
        <taxon>Ceratobasidiaceae</taxon>
        <taxon>Rhizoctonia</taxon>
    </lineage>
</organism>
<sequence>MFISRIAQAALVLLGALPTYGATIESSSQTKRATICNGYSELCSRTFGNVTYIGTHNSYSVGSNNLAANQDYDVTQQLTDGIRMLQVQAHLQNGAIRLCHTSSTDGRRLVYEYLKKVKTWLDSNPNEVISILIVNIDNQPASSFAAIYEAASMVDISYAPSTPTVAADQWPTLGTLIDSGKRVLTFMDNSADSTAVPYIIDEFSNIWETAYNVVDNAFPCTLNRTDGTAEGKMGLSNHFLDKYASVLGIQSLVPDKDALNQTNAVSGVGSLGQEVQTCLALNGKHQTFFLVDVSLVVVCRDEVTEIALCQYYNYGEGSVFQVAATTNGVTYDASKTIAPPITNGGSNSSSSSSPRTSANAAPGMQLVNVSWMAWAGSFLAIGVTLGGIVIL</sequence>
<dbReference type="InterPro" id="IPR017946">
    <property type="entry name" value="PLC-like_Pdiesterase_TIM-brl"/>
</dbReference>
<reference evidence="3" key="1">
    <citation type="submission" date="2020-09" db="EMBL/GenBank/DDBJ databases">
        <title>Comparative genome analyses of four rice-infecting Rhizoctonia solani isolates reveal extensive enrichment of homogalacturonan modification genes.</title>
        <authorList>
            <person name="Lee D.-Y."/>
            <person name="Jeon J."/>
            <person name="Kim K.-T."/>
            <person name="Cheong K."/>
            <person name="Song H."/>
            <person name="Choi G."/>
            <person name="Ko J."/>
            <person name="Opiyo S.O."/>
            <person name="Zuo S."/>
            <person name="Madhav S."/>
            <person name="Lee Y.-H."/>
            <person name="Wang G.-L."/>
        </authorList>
    </citation>
    <scope>NUCLEOTIDE SEQUENCE</scope>
    <source>
        <strain evidence="3">AG1-IA B2</strain>
    </source>
</reference>
<name>A0A8H7ID49_9AGAM</name>
<keyword evidence="1" id="KW-0472">Membrane</keyword>
<dbReference type="GO" id="GO:0008081">
    <property type="term" value="F:phosphoric diester hydrolase activity"/>
    <property type="evidence" value="ECO:0007669"/>
    <property type="project" value="InterPro"/>
</dbReference>
<accession>A0A8H7ID49</accession>
<dbReference type="PROSITE" id="PS50007">
    <property type="entry name" value="PIPLC_X_DOMAIN"/>
    <property type="match status" value="1"/>
</dbReference>
<dbReference type="PANTHER" id="PTHR13593:SF140">
    <property type="entry name" value="PLC-LIKE PHOSPHODIESTERASE"/>
    <property type="match status" value="1"/>
</dbReference>
<protein>
    <submittedName>
        <fullName evidence="3">PLC-like phosphodiesterase</fullName>
    </submittedName>
</protein>
<dbReference type="AlphaFoldDB" id="A0A8H7ID49"/>
<dbReference type="Gene3D" id="3.20.20.190">
    <property type="entry name" value="Phosphatidylinositol (PI) phosphodiesterase"/>
    <property type="match status" value="1"/>
</dbReference>
<evidence type="ECO:0000313" key="3">
    <source>
        <dbReference type="EMBL" id="KAF8756191.1"/>
    </source>
</evidence>
<gene>
    <name evidence="3" type="ORF">RHS01_04991</name>
</gene>
<dbReference type="SUPFAM" id="SSF51695">
    <property type="entry name" value="PLC-like phosphodiesterases"/>
    <property type="match status" value="1"/>
</dbReference>
<dbReference type="EMBL" id="JACYCF010000007">
    <property type="protein sequence ID" value="KAF8756191.1"/>
    <property type="molecule type" value="Genomic_DNA"/>
</dbReference>